<dbReference type="AlphaFoldDB" id="A0A4R4JUW1"/>
<dbReference type="InterPro" id="IPR036390">
    <property type="entry name" value="WH_DNA-bd_sf"/>
</dbReference>
<name>A0A4R4JUW1_9BACT</name>
<keyword evidence="5" id="KW-1185">Reference proteome</keyword>
<organism evidence="4 5">
    <name type="scientific">Arundinibacter roseus</name>
    <dbReference type="NCBI Taxonomy" id="2070510"/>
    <lineage>
        <taxon>Bacteria</taxon>
        <taxon>Pseudomonadati</taxon>
        <taxon>Bacteroidota</taxon>
        <taxon>Cytophagia</taxon>
        <taxon>Cytophagales</taxon>
        <taxon>Spirosomataceae</taxon>
        <taxon>Arundinibacter</taxon>
    </lineage>
</organism>
<comment type="similarity">
    <text evidence="1">Belongs to the initiator RepB protein family.</text>
</comment>
<dbReference type="RefSeq" id="WP_132122213.1">
    <property type="nucleotide sequence ID" value="NZ_SMJU01000023.1"/>
</dbReference>
<reference evidence="4 5" key="1">
    <citation type="submission" date="2019-02" db="EMBL/GenBank/DDBJ databases">
        <title>Arundinibacter roseus gen. nov., sp. nov., a new member of the family Cytophagaceae.</title>
        <authorList>
            <person name="Szuroczki S."/>
            <person name="Khayer B."/>
            <person name="Sproer C."/>
            <person name="Toumi M."/>
            <person name="Szabo A."/>
            <person name="Felfoldi T."/>
            <person name="Schumann P."/>
            <person name="Toth E."/>
        </authorList>
    </citation>
    <scope>NUCLEOTIDE SEQUENCE [LARGE SCALE GENOMIC DNA]</scope>
    <source>
        <strain evidence="4 5">DMA-k-7a</strain>
    </source>
</reference>
<sequence length="426" mass="50110">MEEKRDKALLSIANDPHRLIKTNPIINARFDITAVQLKVFLKIIASIDQSLDDIPEIKLSVKEITKFIGSGSKNIHTYLQEELSKLRKKDINYEDENIRLESNFINTIVYHKKEGYFTFEIPSKIKPFILQIKENFTVIDIRNIMHLDSVYSIRFYEFCKEYERFKGFEYELEELKRIFGIENKYKNYYDFKLKVLNQARNELIKNSELYFDYEEVKAGKKVIKLRFKIRKNKKQVLTDVDPQIQEILELVKEYVPESVVKAWFDKYSYEQIKKGVEYGLGKLNGGKVKDVAAYMQKMVSMPEFVDSEKVLKEQKATKAKQKKAEKEISQLSHENVEKLKEMVYQEKVAIFRSLTQEDLSIQEQLIVKLRGGYFKSTYKDNLSFSENLKDPMLEGMLVGVAQDLFPQAFLSIASREIEIKKMEDGF</sequence>
<dbReference type="Pfam" id="PF21205">
    <property type="entry name" value="Rep3_C"/>
    <property type="match status" value="1"/>
</dbReference>
<dbReference type="Proteomes" id="UP000295706">
    <property type="component" value="Unassembled WGS sequence"/>
</dbReference>
<dbReference type="Pfam" id="PF01051">
    <property type="entry name" value="Rep3_N"/>
    <property type="match status" value="1"/>
</dbReference>
<comment type="caution">
    <text evidence="4">The sequence shown here is derived from an EMBL/GenBank/DDBJ whole genome shotgun (WGS) entry which is preliminary data.</text>
</comment>
<dbReference type="SUPFAM" id="SSF46785">
    <property type="entry name" value="Winged helix' DNA-binding domain"/>
    <property type="match status" value="2"/>
</dbReference>
<evidence type="ECO:0000313" key="5">
    <source>
        <dbReference type="Proteomes" id="UP000295706"/>
    </source>
</evidence>
<evidence type="ECO:0000256" key="2">
    <source>
        <dbReference type="SAM" id="Coils"/>
    </source>
</evidence>
<feature type="coiled-coil region" evidence="2">
    <location>
        <begin position="314"/>
        <end position="341"/>
    </location>
</feature>
<evidence type="ECO:0000259" key="3">
    <source>
        <dbReference type="Pfam" id="PF01051"/>
    </source>
</evidence>
<gene>
    <name evidence="4" type="ORF">EZE20_23025</name>
</gene>
<dbReference type="GO" id="GO:0006270">
    <property type="term" value="P:DNA replication initiation"/>
    <property type="evidence" value="ECO:0007669"/>
    <property type="project" value="InterPro"/>
</dbReference>
<feature type="domain" description="Initiator Rep protein WH1" evidence="3">
    <location>
        <begin position="20"/>
        <end position="160"/>
    </location>
</feature>
<accession>A0A4R4JUW1</accession>
<protein>
    <submittedName>
        <fullName evidence="4">RepB family plasmid replication initiator protein</fullName>
    </submittedName>
</protein>
<evidence type="ECO:0000256" key="1">
    <source>
        <dbReference type="ARBA" id="ARBA00038283"/>
    </source>
</evidence>
<dbReference type="GO" id="GO:0003887">
    <property type="term" value="F:DNA-directed DNA polymerase activity"/>
    <property type="evidence" value="ECO:0007669"/>
    <property type="project" value="InterPro"/>
</dbReference>
<dbReference type="InterPro" id="IPR036388">
    <property type="entry name" value="WH-like_DNA-bd_sf"/>
</dbReference>
<dbReference type="EMBL" id="SMJU01000023">
    <property type="protein sequence ID" value="TDB58537.1"/>
    <property type="molecule type" value="Genomic_DNA"/>
</dbReference>
<evidence type="ECO:0000313" key="4">
    <source>
        <dbReference type="EMBL" id="TDB58537.1"/>
    </source>
</evidence>
<keyword evidence="2" id="KW-0175">Coiled coil</keyword>
<dbReference type="OrthoDB" id="9765378at2"/>
<dbReference type="InterPro" id="IPR000525">
    <property type="entry name" value="Initiator_Rep_WH1"/>
</dbReference>
<dbReference type="Gene3D" id="1.10.10.10">
    <property type="entry name" value="Winged helix-like DNA-binding domain superfamily/Winged helix DNA-binding domain"/>
    <property type="match status" value="2"/>
</dbReference>
<proteinExistence type="inferred from homology"/>